<dbReference type="Proteomes" id="UP000789739">
    <property type="component" value="Unassembled WGS sequence"/>
</dbReference>
<evidence type="ECO:0000313" key="1">
    <source>
        <dbReference type="EMBL" id="CAG8680995.1"/>
    </source>
</evidence>
<organism evidence="1 2">
    <name type="scientific">Paraglomus brasilianum</name>
    <dbReference type="NCBI Taxonomy" id="144538"/>
    <lineage>
        <taxon>Eukaryota</taxon>
        <taxon>Fungi</taxon>
        <taxon>Fungi incertae sedis</taxon>
        <taxon>Mucoromycota</taxon>
        <taxon>Glomeromycotina</taxon>
        <taxon>Glomeromycetes</taxon>
        <taxon>Paraglomerales</taxon>
        <taxon>Paraglomeraceae</taxon>
        <taxon>Paraglomus</taxon>
    </lineage>
</organism>
<comment type="caution">
    <text evidence="1">The sequence shown here is derived from an EMBL/GenBank/DDBJ whole genome shotgun (WGS) entry which is preliminary data.</text>
</comment>
<proteinExistence type="predicted"/>
<sequence length="124" mass="14194">PLGVSNHFLNCLDNWSSKWKPTMYYALYTSLVQGSGTGKSQLFKEISRNIYIFYCCFRSLGSTGYPQRSSIASVLLDTPSDRYGTILQFVAYLNSSLLQLAEELSQEFPCTKSEWYKQQIEESE</sequence>
<dbReference type="PANTHER" id="PTHR33266">
    <property type="entry name" value="CHROMOSOME 15, WHOLE GENOME SHOTGUN SEQUENCE"/>
    <property type="match status" value="1"/>
</dbReference>
<dbReference type="PANTHER" id="PTHR33266:SF1">
    <property type="entry name" value="F-BOX DOMAIN-CONTAINING PROTEIN"/>
    <property type="match status" value="1"/>
</dbReference>
<reference evidence="1" key="1">
    <citation type="submission" date="2021-06" db="EMBL/GenBank/DDBJ databases">
        <authorList>
            <person name="Kallberg Y."/>
            <person name="Tangrot J."/>
            <person name="Rosling A."/>
        </authorList>
    </citation>
    <scope>NUCLEOTIDE SEQUENCE</scope>
    <source>
        <strain evidence="1">BR232B</strain>
    </source>
</reference>
<protein>
    <submittedName>
        <fullName evidence="1">8105_t:CDS:1</fullName>
    </submittedName>
</protein>
<dbReference type="EMBL" id="CAJVPI010006967">
    <property type="protein sequence ID" value="CAG8680995.1"/>
    <property type="molecule type" value="Genomic_DNA"/>
</dbReference>
<feature type="non-terminal residue" evidence="1">
    <location>
        <position position="124"/>
    </location>
</feature>
<gene>
    <name evidence="1" type="ORF">PBRASI_LOCUS11806</name>
</gene>
<name>A0A9N9EK69_9GLOM</name>
<dbReference type="AlphaFoldDB" id="A0A9N9EK69"/>
<accession>A0A9N9EK69</accession>
<keyword evidence="2" id="KW-1185">Reference proteome</keyword>
<dbReference type="OrthoDB" id="2432117at2759"/>
<feature type="non-terminal residue" evidence="1">
    <location>
        <position position="1"/>
    </location>
</feature>
<evidence type="ECO:0000313" key="2">
    <source>
        <dbReference type="Proteomes" id="UP000789739"/>
    </source>
</evidence>